<sequence>MAQLEHIPSELCDAIADKLSPIDLLMLCRSNRRLRDRLSPVLQQKAQRAARVQFIWSRLTRPDDADELTSLVTPSVIRARAPAAPYLSRRGN</sequence>
<proteinExistence type="predicted"/>
<dbReference type="EMBL" id="WUFV01000018">
    <property type="protein sequence ID" value="NEK18195.1"/>
    <property type="molecule type" value="Genomic_DNA"/>
</dbReference>
<protein>
    <recommendedName>
        <fullName evidence="1">F-box domain-containing protein</fullName>
    </recommendedName>
</protein>
<name>A0A7K3VM06_RHILE</name>
<comment type="caution">
    <text evidence="2">The sequence shown here is derived from an EMBL/GenBank/DDBJ whole genome shotgun (WGS) entry which is preliminary data.</text>
</comment>
<evidence type="ECO:0000313" key="3">
    <source>
        <dbReference type="Proteomes" id="UP000471705"/>
    </source>
</evidence>
<dbReference type="RefSeq" id="WP_164048612.1">
    <property type="nucleotide sequence ID" value="NZ_WUFV01000018.1"/>
</dbReference>
<evidence type="ECO:0000259" key="1">
    <source>
        <dbReference type="PROSITE" id="PS50181"/>
    </source>
</evidence>
<evidence type="ECO:0000313" key="2">
    <source>
        <dbReference type="EMBL" id="NEK18195.1"/>
    </source>
</evidence>
<dbReference type="Proteomes" id="UP000471705">
    <property type="component" value="Unassembled WGS sequence"/>
</dbReference>
<dbReference type="PROSITE" id="PS50181">
    <property type="entry name" value="FBOX"/>
    <property type="match status" value="1"/>
</dbReference>
<accession>A0A7K3VM06</accession>
<gene>
    <name evidence="2" type="ORF">GR257_25655</name>
</gene>
<reference evidence="2 3" key="1">
    <citation type="submission" date="2019-12" db="EMBL/GenBank/DDBJ databases">
        <title>Rhizobium genotypes associated with high levels of biological nitrogen fixation by grain legumes in a temperate-maritime cropping system.</title>
        <authorList>
            <person name="Maluk M."/>
            <person name="Francesc Ferrando Molina F."/>
            <person name="Lopez Del Egido L."/>
            <person name="Lafos M."/>
            <person name="Langarica-Fuentes A."/>
            <person name="Gebre Yohannes G."/>
            <person name="Young M.W."/>
            <person name="Martin P."/>
            <person name="Gantlett R."/>
            <person name="Kenicer G."/>
            <person name="Hawes C."/>
            <person name="Begg G.S."/>
            <person name="Quilliam R.S."/>
            <person name="Squire G.R."/>
            <person name="Poole P.S."/>
            <person name="Young P.W."/>
            <person name="Iannetta P.M."/>
            <person name="James E.K."/>
        </authorList>
    </citation>
    <scope>NUCLEOTIDE SEQUENCE [LARGE SCALE GENOMIC DNA]</scope>
    <source>
        <strain evidence="2 3">JHI54</strain>
    </source>
</reference>
<dbReference type="AlphaFoldDB" id="A0A7K3VM06"/>
<dbReference type="InterPro" id="IPR001810">
    <property type="entry name" value="F-box_dom"/>
</dbReference>
<feature type="domain" description="F-box" evidence="1">
    <location>
        <begin position="1"/>
        <end position="59"/>
    </location>
</feature>
<organism evidence="2 3">
    <name type="scientific">Rhizobium leguminosarum</name>
    <dbReference type="NCBI Taxonomy" id="384"/>
    <lineage>
        <taxon>Bacteria</taxon>
        <taxon>Pseudomonadati</taxon>
        <taxon>Pseudomonadota</taxon>
        <taxon>Alphaproteobacteria</taxon>
        <taxon>Hyphomicrobiales</taxon>
        <taxon>Rhizobiaceae</taxon>
        <taxon>Rhizobium/Agrobacterium group</taxon>
        <taxon>Rhizobium</taxon>
    </lineage>
</organism>